<feature type="transmembrane region" description="Helical" evidence="1">
    <location>
        <begin position="6"/>
        <end position="27"/>
    </location>
</feature>
<accession>A0ABV2KB43</accession>
<dbReference type="EMBL" id="JBEPME010000004">
    <property type="protein sequence ID" value="MET3658097.1"/>
    <property type="molecule type" value="Genomic_DNA"/>
</dbReference>
<protein>
    <submittedName>
        <fullName evidence="2">Uncharacterized protein</fullName>
    </submittedName>
</protein>
<reference evidence="2 3" key="1">
    <citation type="submission" date="2024-06" db="EMBL/GenBank/DDBJ databases">
        <title>Sorghum-associated microbial communities from plants grown in Nebraska, USA.</title>
        <authorList>
            <person name="Schachtman D."/>
        </authorList>
    </citation>
    <scope>NUCLEOTIDE SEQUENCE [LARGE SCALE GENOMIC DNA]</scope>
    <source>
        <strain evidence="2 3">1288</strain>
    </source>
</reference>
<comment type="caution">
    <text evidence="2">The sequence shown here is derived from an EMBL/GenBank/DDBJ whole genome shotgun (WGS) entry which is preliminary data.</text>
</comment>
<gene>
    <name evidence="2" type="ORF">ABIC55_003194</name>
</gene>
<name>A0ABV2KB43_SPOPS</name>
<keyword evidence="3" id="KW-1185">Reference proteome</keyword>
<keyword evidence="1" id="KW-0812">Transmembrane</keyword>
<evidence type="ECO:0000313" key="3">
    <source>
        <dbReference type="Proteomes" id="UP001549104"/>
    </source>
</evidence>
<proteinExistence type="predicted"/>
<evidence type="ECO:0000313" key="2">
    <source>
        <dbReference type="EMBL" id="MET3658097.1"/>
    </source>
</evidence>
<organism evidence="2 3">
    <name type="scientific">Sporosarcina psychrophila</name>
    <name type="common">Bacillus psychrophilus</name>
    <dbReference type="NCBI Taxonomy" id="1476"/>
    <lineage>
        <taxon>Bacteria</taxon>
        <taxon>Bacillati</taxon>
        <taxon>Bacillota</taxon>
        <taxon>Bacilli</taxon>
        <taxon>Bacillales</taxon>
        <taxon>Caryophanaceae</taxon>
        <taxon>Sporosarcina</taxon>
    </lineage>
</organism>
<sequence>MSLIGLLLLVGVVALFVLIGLVIFLFIKK</sequence>
<keyword evidence="1" id="KW-1133">Transmembrane helix</keyword>
<dbReference type="Proteomes" id="UP001549104">
    <property type="component" value="Unassembled WGS sequence"/>
</dbReference>
<keyword evidence="1" id="KW-0472">Membrane</keyword>
<evidence type="ECO:0000256" key="1">
    <source>
        <dbReference type="SAM" id="Phobius"/>
    </source>
</evidence>